<dbReference type="HOGENOM" id="CLU_062592_5_1_11"/>
<dbReference type="CDD" id="cd05829">
    <property type="entry name" value="Sortase_F"/>
    <property type="match status" value="1"/>
</dbReference>
<keyword evidence="3" id="KW-0472">Membrane</keyword>
<dbReference type="SUPFAM" id="SSF63817">
    <property type="entry name" value="Sortase"/>
    <property type="match status" value="1"/>
</dbReference>
<accession>G8X1Z5</accession>
<dbReference type="KEGG" id="sct:SCAT_1509"/>
<name>F8K4C3_STREN</name>
<evidence type="ECO:0000256" key="1">
    <source>
        <dbReference type="ARBA" id="ARBA00022801"/>
    </source>
</evidence>
<feature type="transmembrane region" description="Helical" evidence="3">
    <location>
        <begin position="62"/>
        <end position="82"/>
    </location>
</feature>
<dbReference type="PATRIC" id="fig|1003195.11.peg.3085"/>
<dbReference type="OrthoDB" id="525039at2"/>
<dbReference type="AlphaFoldDB" id="F8K4C3"/>
<dbReference type="Gene3D" id="2.40.260.10">
    <property type="entry name" value="Sortase"/>
    <property type="match status" value="1"/>
</dbReference>
<dbReference type="Pfam" id="PF04203">
    <property type="entry name" value="Sortase"/>
    <property type="match status" value="1"/>
</dbReference>
<keyword evidence="3" id="KW-1133">Transmembrane helix</keyword>
<dbReference type="InterPro" id="IPR005754">
    <property type="entry name" value="Sortase"/>
</dbReference>
<keyword evidence="1" id="KW-0378">Hydrolase</keyword>
<dbReference type="Proteomes" id="UP000007842">
    <property type="component" value="Chromosome"/>
</dbReference>
<protein>
    <submittedName>
        <fullName evidence="4">Secreted protein</fullName>
    </submittedName>
</protein>
<evidence type="ECO:0000256" key="3">
    <source>
        <dbReference type="SAM" id="Phobius"/>
    </source>
</evidence>
<evidence type="ECO:0000313" key="4">
    <source>
        <dbReference type="EMBL" id="AEW93881.1"/>
    </source>
</evidence>
<sequence length="269" mass="28427">MPPVNNAPEAPDGPSDRNGRADAAVPGPEPPRERRRRRASPVRRTLLPPPYRGRPSDGGARLALVTAGAVVVLALVFGVWLLHDGARLRRPPAPARAEAVSAGRATPKAAGNRAPAPLPYAVPTRVRIPAIGVDAPLIRLGLDARQHLQVPPPDRRNVAGWYDQGPAPGSAGASVLAGHVDTMTGPAVFYGLGALHKGDTVQVVRADRRTAVFTVYGIEVYPKAEFPTDRVYGPTPVPELRLITCGGGYAKGRGYLGNVVVYARLTRTA</sequence>
<dbReference type="InterPro" id="IPR023365">
    <property type="entry name" value="Sortase_dom-sf"/>
</dbReference>
<dbReference type="STRING" id="1003195.SCATT_15100"/>
<dbReference type="RefSeq" id="WP_014142267.1">
    <property type="nucleotide sequence ID" value="NC_016111.1"/>
</dbReference>
<dbReference type="InterPro" id="IPR042001">
    <property type="entry name" value="Sortase_F"/>
</dbReference>
<gene>
    <name evidence="4" type="ordered locus">SCATT_15100</name>
</gene>
<dbReference type="EMBL" id="CP003219">
    <property type="protein sequence ID" value="AEW93881.1"/>
    <property type="molecule type" value="Genomic_DNA"/>
</dbReference>
<reference evidence="5" key="1">
    <citation type="submission" date="2011-12" db="EMBL/GenBank/DDBJ databases">
        <title>Complete genome sequence of Streptomyces cattleya strain DSM 46488.</title>
        <authorList>
            <person name="Ou H.-Y."/>
            <person name="Li P."/>
            <person name="Zhao C."/>
            <person name="O'Hagan D."/>
            <person name="Deng Z."/>
        </authorList>
    </citation>
    <scope>NUCLEOTIDE SEQUENCE [LARGE SCALE GENOMIC DNA]</scope>
    <source>
        <strain evidence="5">ATCC 35852 / DSM 46488 / JCM 4925 / NBRC 14057 / NRRL 8057</strain>
    </source>
</reference>
<dbReference type="KEGG" id="scy:SCATT_15100"/>
<evidence type="ECO:0000256" key="2">
    <source>
        <dbReference type="SAM" id="MobiDB-lite"/>
    </source>
</evidence>
<feature type="region of interest" description="Disordered" evidence="2">
    <location>
        <begin position="1"/>
        <end position="57"/>
    </location>
</feature>
<accession>F8K4C3</accession>
<evidence type="ECO:0000313" key="5">
    <source>
        <dbReference type="Proteomes" id="UP000007842"/>
    </source>
</evidence>
<proteinExistence type="predicted"/>
<dbReference type="eggNOG" id="COG3764">
    <property type="taxonomic scope" value="Bacteria"/>
</dbReference>
<dbReference type="GO" id="GO:0016787">
    <property type="term" value="F:hydrolase activity"/>
    <property type="evidence" value="ECO:0007669"/>
    <property type="project" value="UniProtKB-KW"/>
</dbReference>
<dbReference type="NCBIfam" id="NF033748">
    <property type="entry name" value="class_F_sortase"/>
    <property type="match status" value="1"/>
</dbReference>
<keyword evidence="5" id="KW-1185">Reference proteome</keyword>
<organism evidence="4 5">
    <name type="scientific">Streptantibioticus cattleyicolor (strain ATCC 35852 / DSM 46488 / JCM 4925 / NBRC 14057 / NRRL 8057)</name>
    <name type="common">Streptomyces cattleya</name>
    <dbReference type="NCBI Taxonomy" id="1003195"/>
    <lineage>
        <taxon>Bacteria</taxon>
        <taxon>Bacillati</taxon>
        <taxon>Actinomycetota</taxon>
        <taxon>Actinomycetes</taxon>
        <taxon>Kitasatosporales</taxon>
        <taxon>Streptomycetaceae</taxon>
        <taxon>Streptantibioticus</taxon>
    </lineage>
</organism>
<keyword evidence="3" id="KW-0812">Transmembrane</keyword>